<evidence type="ECO:0000313" key="3">
    <source>
        <dbReference type="EMBL" id="MFB5944540.1"/>
    </source>
</evidence>
<evidence type="ECO:0000313" key="4">
    <source>
        <dbReference type="Proteomes" id="UP001580928"/>
    </source>
</evidence>
<gene>
    <name evidence="3" type="ORF">WKR92_01705</name>
</gene>
<organism evidence="3 4">
    <name type="scientific">Albibacterium profundi</name>
    <dbReference type="NCBI Taxonomy" id="3134906"/>
    <lineage>
        <taxon>Bacteria</taxon>
        <taxon>Pseudomonadati</taxon>
        <taxon>Bacteroidota</taxon>
        <taxon>Sphingobacteriia</taxon>
        <taxon>Sphingobacteriales</taxon>
        <taxon>Sphingobacteriaceae</taxon>
        <taxon>Albibacterium</taxon>
    </lineage>
</organism>
<sequence length="164" mass="18743">MGIVEELIPVIIALVFFVIQAYTGFKKEKEKAAKRQLGKPTAQTTSEPKPQPPAQQASVNPEPVYTDYSDYSEPIDYQKKPYKTEVPPSLLDEYRKLGEYAEMEKLKAEKKEVLKSQGYGRSKPPQLVQLETEELDDLNLQDYELDFDVREAVLAKAILDRPYS</sequence>
<dbReference type="EMBL" id="JBBVGT010000002">
    <property type="protein sequence ID" value="MFB5944540.1"/>
    <property type="molecule type" value="Genomic_DNA"/>
</dbReference>
<feature type="transmembrane region" description="Helical" evidence="2">
    <location>
        <begin position="6"/>
        <end position="25"/>
    </location>
</feature>
<keyword evidence="2" id="KW-0812">Transmembrane</keyword>
<dbReference type="Proteomes" id="UP001580928">
    <property type="component" value="Unassembled WGS sequence"/>
</dbReference>
<evidence type="ECO:0000256" key="1">
    <source>
        <dbReference type="SAM" id="MobiDB-lite"/>
    </source>
</evidence>
<keyword evidence="4" id="KW-1185">Reference proteome</keyword>
<reference evidence="3 4" key="1">
    <citation type="submission" date="2024-04" db="EMBL/GenBank/DDBJ databases">
        <title>Albibacterium profundi sp. nov., isolated from sediment of the Challenger Deep of Mariana Trench.</title>
        <authorList>
            <person name="Wang Y."/>
        </authorList>
    </citation>
    <scope>NUCLEOTIDE SEQUENCE [LARGE SCALE GENOMIC DNA]</scope>
    <source>
        <strain evidence="3 4">RHL897</strain>
    </source>
</reference>
<name>A0ABV5CD29_9SPHI</name>
<dbReference type="RefSeq" id="WP_375556105.1">
    <property type="nucleotide sequence ID" value="NZ_JBBVGT010000002.1"/>
</dbReference>
<comment type="caution">
    <text evidence="3">The sequence shown here is derived from an EMBL/GenBank/DDBJ whole genome shotgun (WGS) entry which is preliminary data.</text>
</comment>
<protein>
    <submittedName>
        <fullName evidence="3">Uncharacterized protein</fullName>
    </submittedName>
</protein>
<feature type="compositionally biased region" description="Polar residues" evidence="1">
    <location>
        <begin position="41"/>
        <end position="59"/>
    </location>
</feature>
<keyword evidence="2" id="KW-1133">Transmembrane helix</keyword>
<proteinExistence type="predicted"/>
<feature type="region of interest" description="Disordered" evidence="1">
    <location>
        <begin position="30"/>
        <end position="83"/>
    </location>
</feature>
<evidence type="ECO:0000256" key="2">
    <source>
        <dbReference type="SAM" id="Phobius"/>
    </source>
</evidence>
<keyword evidence="2" id="KW-0472">Membrane</keyword>
<accession>A0ABV5CD29</accession>